<dbReference type="AlphaFoldDB" id="A0A1G2V2I9"/>
<dbReference type="PANTHER" id="PTHR43804:SF7">
    <property type="entry name" value="LD18447P"/>
    <property type="match status" value="1"/>
</dbReference>
<dbReference type="Gene3D" id="3.30.160.20">
    <property type="match status" value="1"/>
</dbReference>
<keyword evidence="4" id="KW-0175">Coiled coil</keyword>
<name>A0A1G2V2I9_9BACT</name>
<dbReference type="Pfam" id="PF00472">
    <property type="entry name" value="RF-1"/>
    <property type="match status" value="1"/>
</dbReference>
<evidence type="ECO:0000256" key="3">
    <source>
        <dbReference type="ARBA" id="ARBA00022917"/>
    </source>
</evidence>
<gene>
    <name evidence="6" type="ORF">A2431_01065</name>
</gene>
<comment type="caution">
    <text evidence="6">The sequence shown here is derived from an EMBL/GenBank/DDBJ whole genome shotgun (WGS) entry which is preliminary data.</text>
</comment>
<feature type="coiled-coil region" evidence="4">
    <location>
        <begin position="45"/>
        <end position="82"/>
    </location>
</feature>
<evidence type="ECO:0000256" key="4">
    <source>
        <dbReference type="SAM" id="Coils"/>
    </source>
</evidence>
<evidence type="ECO:0000259" key="5">
    <source>
        <dbReference type="SMART" id="SM00937"/>
    </source>
</evidence>
<dbReference type="InterPro" id="IPR005139">
    <property type="entry name" value="PCRF"/>
</dbReference>
<evidence type="ECO:0000256" key="1">
    <source>
        <dbReference type="ARBA" id="ARBA00010835"/>
    </source>
</evidence>
<evidence type="ECO:0000313" key="6">
    <source>
        <dbReference type="EMBL" id="OHB15834.1"/>
    </source>
</evidence>
<dbReference type="InterPro" id="IPR000352">
    <property type="entry name" value="Pep_chain_release_fac_I"/>
</dbReference>
<dbReference type="PANTHER" id="PTHR43804">
    <property type="entry name" value="LD18447P"/>
    <property type="match status" value="1"/>
</dbReference>
<protein>
    <submittedName>
        <fullName evidence="6">Peptide chain release factor 1</fullName>
    </submittedName>
</protein>
<keyword evidence="2" id="KW-0488">Methylation</keyword>
<dbReference type="EMBL" id="MHWW01000005">
    <property type="protein sequence ID" value="OHB15834.1"/>
    <property type="molecule type" value="Genomic_DNA"/>
</dbReference>
<proteinExistence type="inferred from homology"/>
<dbReference type="FunFam" id="3.30.160.20:FF:000004">
    <property type="entry name" value="Peptide chain release factor 1"/>
    <property type="match status" value="1"/>
</dbReference>
<dbReference type="Proteomes" id="UP000177697">
    <property type="component" value="Unassembled WGS sequence"/>
</dbReference>
<organism evidence="6 7">
    <name type="scientific">Candidatus Zambryskibacteria bacterium RIFOXYC1_FULL_39_10</name>
    <dbReference type="NCBI Taxonomy" id="1802779"/>
    <lineage>
        <taxon>Bacteria</taxon>
        <taxon>Candidatus Zambryskiibacteriota</taxon>
    </lineage>
</organism>
<evidence type="ECO:0000256" key="2">
    <source>
        <dbReference type="ARBA" id="ARBA00022481"/>
    </source>
</evidence>
<dbReference type="Pfam" id="PF03462">
    <property type="entry name" value="PCRF"/>
    <property type="match status" value="1"/>
</dbReference>
<dbReference type="GO" id="GO:0005737">
    <property type="term" value="C:cytoplasm"/>
    <property type="evidence" value="ECO:0007669"/>
    <property type="project" value="UniProtKB-ARBA"/>
</dbReference>
<dbReference type="SUPFAM" id="SSF75620">
    <property type="entry name" value="Release factor"/>
    <property type="match status" value="1"/>
</dbReference>
<dbReference type="Gene3D" id="3.30.70.1660">
    <property type="match status" value="2"/>
</dbReference>
<dbReference type="InterPro" id="IPR045853">
    <property type="entry name" value="Pep_chain_release_fac_I_sf"/>
</dbReference>
<keyword evidence="3" id="KW-0648">Protein biosynthesis</keyword>
<reference evidence="6 7" key="1">
    <citation type="journal article" date="2016" name="Nat. Commun.">
        <title>Thousands of microbial genomes shed light on interconnected biogeochemical processes in an aquifer system.</title>
        <authorList>
            <person name="Anantharaman K."/>
            <person name="Brown C.T."/>
            <person name="Hug L.A."/>
            <person name="Sharon I."/>
            <person name="Castelle C.J."/>
            <person name="Probst A.J."/>
            <person name="Thomas B.C."/>
            <person name="Singh A."/>
            <person name="Wilkins M.J."/>
            <person name="Karaoz U."/>
            <person name="Brodie E.L."/>
            <person name="Williams K.H."/>
            <person name="Hubbard S.S."/>
            <person name="Banfield J.F."/>
        </authorList>
    </citation>
    <scope>NUCLEOTIDE SEQUENCE [LARGE SCALE GENOMIC DNA]</scope>
</reference>
<dbReference type="SMART" id="SM00937">
    <property type="entry name" value="PCRF"/>
    <property type="match status" value="1"/>
</dbReference>
<comment type="similarity">
    <text evidence="1">Belongs to the prokaryotic/mitochondrial release factor family.</text>
</comment>
<dbReference type="GO" id="GO:0003747">
    <property type="term" value="F:translation release factor activity"/>
    <property type="evidence" value="ECO:0007669"/>
    <property type="project" value="InterPro"/>
</dbReference>
<dbReference type="InterPro" id="IPR050057">
    <property type="entry name" value="Prokaryotic/Mito_RF"/>
</dbReference>
<evidence type="ECO:0000313" key="7">
    <source>
        <dbReference type="Proteomes" id="UP000177697"/>
    </source>
</evidence>
<sequence length="320" mass="36420">MDLEKYKSNPKTQYLAENFERLLKEEADILLLIKENEPASSADLRDMAEADLKNIEIQKEVALKQMDEILEEEIRKEKEEEEFPNEIVLEVRAGVGGEEAALFAEELGTMYRKYADTRNWTVSIMDEAESPLGGYKEASFEIRGKDVYKEMRSETGIHRVQRVPATEKMGRVHTSTVSVAILPIRKKSRVEMNPNDLEVAFSCAGGKGGQNVNKVETAVRLTHKPTGIVVSCRAERSQQANREKAMLVLEARLNELKEVEDAKKYASERKSQVGTGDRSEKIRTYNFPQDRITDHRINKSWHGIENIMKGQMAAIIDVFK</sequence>
<feature type="domain" description="Peptide chain release factor" evidence="5">
    <location>
        <begin position="37"/>
        <end position="154"/>
    </location>
</feature>
<accession>A0A1G2V2I9</accession>